<organism evidence="1 2">
    <name type="scientific">Lachnospira eligens (strain ATCC 27750 / DSM 3376 / VPI C15-48 / C15-B4)</name>
    <name type="common">Eubacterium eligens</name>
    <dbReference type="NCBI Taxonomy" id="515620"/>
    <lineage>
        <taxon>Bacteria</taxon>
        <taxon>Bacillati</taxon>
        <taxon>Bacillota</taxon>
        <taxon>Clostridia</taxon>
        <taxon>Lachnospirales</taxon>
        <taxon>Lachnospiraceae</taxon>
        <taxon>Lachnospira</taxon>
    </lineage>
</organism>
<proteinExistence type="predicted"/>
<gene>
    <name evidence="1" type="ordered locus">EUBELI_00968</name>
</gene>
<sequence length="65" mass="7700">MRERCLGIALFGFIIKNPVLLESLNYKLNRILNFEATNHNYFRQHITDIKESFIKELEIGNIMTD</sequence>
<reference evidence="1 2" key="1">
    <citation type="journal article" date="2009" name="Proc. Natl. Acad. Sci. U.S.A.">
        <title>Characterizing a model human gut microbiota composed of members of its two dominant bacterial phyla.</title>
        <authorList>
            <person name="Mahowald M.A."/>
            <person name="Rey F.E."/>
            <person name="Seedorf H."/>
            <person name="Turnbaugh P.J."/>
            <person name="Fulton R.S."/>
            <person name="Wollam A."/>
            <person name="Shah N."/>
            <person name="Wang C."/>
            <person name="Magrini V."/>
            <person name="Wilson R.K."/>
            <person name="Cantarel B.L."/>
            <person name="Coutinho P.M."/>
            <person name="Henrissat B."/>
            <person name="Crock L.W."/>
            <person name="Russell A."/>
            <person name="Verberkmoes N.C."/>
            <person name="Hettich R.L."/>
            <person name="Gordon J.I."/>
        </authorList>
    </citation>
    <scope>NUCLEOTIDE SEQUENCE [LARGE SCALE GENOMIC DNA]</scope>
    <source>
        <strain evidence="2">ATCC 27750 / DSM 3376 / VPI C15-48 / C15-B4</strain>
    </source>
</reference>
<dbReference type="AlphaFoldDB" id="C4Z056"/>
<protein>
    <submittedName>
        <fullName evidence="1">Uncharacterized protein</fullName>
    </submittedName>
</protein>
<keyword evidence="2" id="KW-1185">Reference proteome</keyword>
<dbReference type="STRING" id="515620.EUBELI_00968"/>
<evidence type="ECO:0000313" key="1">
    <source>
        <dbReference type="EMBL" id="ACR71969.1"/>
    </source>
</evidence>
<dbReference type="HOGENOM" id="CLU_2843300_0_0_9"/>
<accession>C4Z056</accession>
<dbReference type="EMBL" id="CP001104">
    <property type="protein sequence ID" value="ACR71969.1"/>
    <property type="molecule type" value="Genomic_DNA"/>
</dbReference>
<evidence type="ECO:0000313" key="2">
    <source>
        <dbReference type="Proteomes" id="UP000001476"/>
    </source>
</evidence>
<name>C4Z056_LACE2</name>
<dbReference type="KEGG" id="eel:EUBELI_00968"/>
<dbReference type="Proteomes" id="UP000001476">
    <property type="component" value="Chromosome"/>
</dbReference>